<dbReference type="SUPFAM" id="SSF51395">
    <property type="entry name" value="FMN-linked oxidoreductases"/>
    <property type="match status" value="1"/>
</dbReference>
<dbReference type="Proteomes" id="UP000887116">
    <property type="component" value="Unassembled WGS sequence"/>
</dbReference>
<evidence type="ECO:0000313" key="4">
    <source>
        <dbReference type="Proteomes" id="UP000887116"/>
    </source>
</evidence>
<protein>
    <recommendedName>
        <fullName evidence="2">FMN-dependent dehydrogenase domain-containing protein</fullName>
    </recommendedName>
</protein>
<evidence type="ECO:0000259" key="2">
    <source>
        <dbReference type="Pfam" id="PF01070"/>
    </source>
</evidence>
<dbReference type="Pfam" id="PF01070">
    <property type="entry name" value="FMN_dh"/>
    <property type="match status" value="1"/>
</dbReference>
<dbReference type="GO" id="GO:0016491">
    <property type="term" value="F:oxidoreductase activity"/>
    <property type="evidence" value="ECO:0007669"/>
    <property type="project" value="InterPro"/>
</dbReference>
<feature type="domain" description="FMN-dependent dehydrogenase" evidence="2">
    <location>
        <begin position="21"/>
        <end position="61"/>
    </location>
</feature>
<evidence type="ECO:0000256" key="1">
    <source>
        <dbReference type="ARBA" id="ARBA00001917"/>
    </source>
</evidence>
<reference evidence="3" key="1">
    <citation type="submission" date="2020-07" db="EMBL/GenBank/DDBJ databases">
        <title>Multicomponent nature underlies the extraordinary mechanical properties of spider dragline silk.</title>
        <authorList>
            <person name="Kono N."/>
            <person name="Nakamura H."/>
            <person name="Mori M."/>
            <person name="Yoshida Y."/>
            <person name="Ohtoshi R."/>
            <person name="Malay A.D."/>
            <person name="Moran D.A.P."/>
            <person name="Tomita M."/>
            <person name="Numata K."/>
            <person name="Arakawa K."/>
        </authorList>
    </citation>
    <scope>NUCLEOTIDE SEQUENCE</scope>
</reference>
<evidence type="ECO:0000313" key="3">
    <source>
        <dbReference type="EMBL" id="GFR15655.1"/>
    </source>
</evidence>
<gene>
    <name evidence="3" type="ORF">TNCT_449971</name>
</gene>
<comment type="cofactor">
    <cofactor evidence="1">
        <name>FMN</name>
        <dbReference type="ChEBI" id="CHEBI:58210"/>
    </cofactor>
</comment>
<dbReference type="InterPro" id="IPR013785">
    <property type="entry name" value="Aldolase_TIM"/>
</dbReference>
<dbReference type="OrthoDB" id="25826at2759"/>
<accession>A0A8X6LMW3</accession>
<comment type="caution">
    <text evidence="3">The sequence shown here is derived from an EMBL/GenBank/DDBJ whole genome shotgun (WGS) entry which is preliminary data.</text>
</comment>
<name>A0A8X6LMW3_TRICU</name>
<organism evidence="3 4">
    <name type="scientific">Trichonephila clavata</name>
    <name type="common">Joro spider</name>
    <name type="synonym">Nephila clavata</name>
    <dbReference type="NCBI Taxonomy" id="2740835"/>
    <lineage>
        <taxon>Eukaryota</taxon>
        <taxon>Metazoa</taxon>
        <taxon>Ecdysozoa</taxon>
        <taxon>Arthropoda</taxon>
        <taxon>Chelicerata</taxon>
        <taxon>Arachnida</taxon>
        <taxon>Araneae</taxon>
        <taxon>Araneomorphae</taxon>
        <taxon>Entelegynae</taxon>
        <taxon>Araneoidea</taxon>
        <taxon>Nephilidae</taxon>
        <taxon>Trichonephila</taxon>
    </lineage>
</organism>
<dbReference type="AlphaFoldDB" id="A0A8X6LMW3"/>
<dbReference type="EMBL" id="BMAO01027281">
    <property type="protein sequence ID" value="GFR15655.1"/>
    <property type="molecule type" value="Genomic_DNA"/>
</dbReference>
<keyword evidence="4" id="KW-1185">Reference proteome</keyword>
<sequence length="77" mass="8935">MSSRPWLWGRRQFLRKARYMGSCSQWQDGVENVLKIVKSQLDTTMALTGASRLEDIQRSHVIKGDPYEPPPLEMTKK</sequence>
<proteinExistence type="predicted"/>
<dbReference type="Gene3D" id="3.20.20.70">
    <property type="entry name" value="Aldolase class I"/>
    <property type="match status" value="1"/>
</dbReference>
<dbReference type="InterPro" id="IPR000262">
    <property type="entry name" value="FMN-dep_DH"/>
</dbReference>